<reference evidence="2 3" key="1">
    <citation type="submission" date="2016-10" db="EMBL/GenBank/DDBJ databases">
        <title>The genome sequence of Colletotrichum fioriniae PJ7.</title>
        <authorList>
            <person name="Baroncelli R."/>
        </authorList>
    </citation>
    <scope>NUCLEOTIDE SEQUENCE [LARGE SCALE GENOMIC DNA]</scope>
    <source>
        <strain evidence="2">Col 31</strain>
    </source>
</reference>
<sequence>MHLPMSAGQVKLPGWWSGQRSTVVA</sequence>
<dbReference type="Proteomes" id="UP001239795">
    <property type="component" value="Unassembled WGS sequence"/>
</dbReference>
<organism evidence="2 3">
    <name type="scientific">Colletotrichum melonis</name>
    <dbReference type="NCBI Taxonomy" id="1209925"/>
    <lineage>
        <taxon>Eukaryota</taxon>
        <taxon>Fungi</taxon>
        <taxon>Dikarya</taxon>
        <taxon>Ascomycota</taxon>
        <taxon>Pezizomycotina</taxon>
        <taxon>Sordariomycetes</taxon>
        <taxon>Hypocreomycetidae</taxon>
        <taxon>Glomerellales</taxon>
        <taxon>Glomerellaceae</taxon>
        <taxon>Colletotrichum</taxon>
        <taxon>Colletotrichum acutatum species complex</taxon>
    </lineage>
</organism>
<dbReference type="AlphaFoldDB" id="A0AAI9XGH0"/>
<proteinExistence type="predicted"/>
<accession>A0AAI9XGH0</accession>
<feature type="region of interest" description="Disordered" evidence="1">
    <location>
        <begin position="1"/>
        <end position="25"/>
    </location>
</feature>
<name>A0AAI9XGH0_9PEZI</name>
<evidence type="ECO:0000313" key="2">
    <source>
        <dbReference type="EMBL" id="KAK1449174.1"/>
    </source>
</evidence>
<evidence type="ECO:0000313" key="3">
    <source>
        <dbReference type="Proteomes" id="UP001239795"/>
    </source>
</evidence>
<comment type="caution">
    <text evidence="2">The sequence shown here is derived from an EMBL/GenBank/DDBJ whole genome shotgun (WGS) entry which is preliminary data.</text>
</comment>
<gene>
    <name evidence="2" type="ORF">CMEL01_08489</name>
</gene>
<protein>
    <submittedName>
        <fullName evidence="2">Uncharacterized protein</fullName>
    </submittedName>
</protein>
<dbReference type="EMBL" id="MLGG01000068">
    <property type="protein sequence ID" value="KAK1449174.1"/>
    <property type="molecule type" value="Genomic_DNA"/>
</dbReference>
<keyword evidence="3" id="KW-1185">Reference proteome</keyword>
<evidence type="ECO:0000256" key="1">
    <source>
        <dbReference type="SAM" id="MobiDB-lite"/>
    </source>
</evidence>